<comment type="caution">
    <text evidence="3">The sequence shown here is derived from an EMBL/GenBank/DDBJ whole genome shotgun (WGS) entry which is preliminary data.</text>
</comment>
<keyword evidence="1" id="KW-0812">Transmembrane</keyword>
<organism evidence="3 4">
    <name type="scientific">Euroglyphus maynei</name>
    <name type="common">Mayne's house dust mite</name>
    <dbReference type="NCBI Taxonomy" id="6958"/>
    <lineage>
        <taxon>Eukaryota</taxon>
        <taxon>Metazoa</taxon>
        <taxon>Ecdysozoa</taxon>
        <taxon>Arthropoda</taxon>
        <taxon>Chelicerata</taxon>
        <taxon>Arachnida</taxon>
        <taxon>Acari</taxon>
        <taxon>Acariformes</taxon>
        <taxon>Sarcoptiformes</taxon>
        <taxon>Astigmata</taxon>
        <taxon>Psoroptidia</taxon>
        <taxon>Analgoidea</taxon>
        <taxon>Pyroglyphidae</taxon>
        <taxon>Pyroglyphinae</taxon>
        <taxon>Euroglyphus</taxon>
    </lineage>
</organism>
<keyword evidence="4" id="KW-1185">Reference proteome</keyword>
<feature type="chain" id="PRO_5012305451" description="Secreted protein" evidence="2">
    <location>
        <begin position="16"/>
        <end position="71"/>
    </location>
</feature>
<dbReference type="Proteomes" id="UP000194236">
    <property type="component" value="Unassembled WGS sequence"/>
</dbReference>
<evidence type="ECO:0000256" key="1">
    <source>
        <dbReference type="SAM" id="Phobius"/>
    </source>
</evidence>
<protein>
    <recommendedName>
        <fullName evidence="5">Secreted protein</fullName>
    </recommendedName>
</protein>
<feature type="transmembrane region" description="Helical" evidence="1">
    <location>
        <begin position="25"/>
        <end position="46"/>
    </location>
</feature>
<reference evidence="3 4" key="1">
    <citation type="submission" date="2017-03" db="EMBL/GenBank/DDBJ databases">
        <title>Genome Survey of Euroglyphus maynei.</title>
        <authorList>
            <person name="Arlian L.G."/>
            <person name="Morgan M.S."/>
            <person name="Rider S.D."/>
        </authorList>
    </citation>
    <scope>NUCLEOTIDE SEQUENCE [LARGE SCALE GENOMIC DNA]</scope>
    <source>
        <strain evidence="3">Arlian Lab</strain>
        <tissue evidence="3">Whole body</tissue>
    </source>
</reference>
<feature type="signal peptide" evidence="2">
    <location>
        <begin position="1"/>
        <end position="15"/>
    </location>
</feature>
<proteinExistence type="predicted"/>
<evidence type="ECO:0000313" key="3">
    <source>
        <dbReference type="EMBL" id="OTF79300.1"/>
    </source>
</evidence>
<dbReference type="AlphaFoldDB" id="A0A1Y3BEH1"/>
<keyword evidence="1" id="KW-0472">Membrane</keyword>
<evidence type="ECO:0000313" key="4">
    <source>
        <dbReference type="Proteomes" id="UP000194236"/>
    </source>
</evidence>
<gene>
    <name evidence="3" type="ORF">BLA29_004053</name>
</gene>
<sequence length="71" mass="8179">MKFFFMLRLCGCVRACTKNVSTLYFGVVYMTICEIFSFSPFLVTPWGGRNGLDKFKDFTLSLSFVKNTHSE</sequence>
<evidence type="ECO:0008006" key="5">
    <source>
        <dbReference type="Google" id="ProtNLM"/>
    </source>
</evidence>
<accession>A0A1Y3BEH1</accession>
<keyword evidence="1" id="KW-1133">Transmembrane helix</keyword>
<evidence type="ECO:0000256" key="2">
    <source>
        <dbReference type="SAM" id="SignalP"/>
    </source>
</evidence>
<dbReference type="EMBL" id="MUJZ01023775">
    <property type="protein sequence ID" value="OTF79300.1"/>
    <property type="molecule type" value="Genomic_DNA"/>
</dbReference>
<keyword evidence="2" id="KW-0732">Signal</keyword>
<name>A0A1Y3BEH1_EURMA</name>